<comment type="similarity">
    <text evidence="11 12">Belongs to the TonB-dependent receptor family.</text>
</comment>
<gene>
    <name evidence="16" type="ORF">GCM10011515_03000</name>
</gene>
<dbReference type="PANTHER" id="PTHR32552:SF81">
    <property type="entry name" value="TONB-DEPENDENT OUTER MEMBRANE RECEPTOR"/>
    <property type="match status" value="1"/>
</dbReference>
<comment type="caution">
    <text evidence="16">The sequence shown here is derived from an EMBL/GenBank/DDBJ whole genome shotgun (WGS) entry which is preliminary data.</text>
</comment>
<dbReference type="Pfam" id="PF00593">
    <property type="entry name" value="TonB_dep_Rec_b-barrel"/>
    <property type="match status" value="1"/>
</dbReference>
<evidence type="ECO:0000256" key="9">
    <source>
        <dbReference type="ARBA" id="ARBA00023136"/>
    </source>
</evidence>
<evidence type="ECO:0000256" key="13">
    <source>
        <dbReference type="SAM" id="SignalP"/>
    </source>
</evidence>
<dbReference type="InterPro" id="IPR036942">
    <property type="entry name" value="Beta-barrel_TonB_sf"/>
</dbReference>
<evidence type="ECO:0000256" key="1">
    <source>
        <dbReference type="ARBA" id="ARBA00004571"/>
    </source>
</evidence>
<dbReference type="Proteomes" id="UP000619041">
    <property type="component" value="Unassembled WGS sequence"/>
</dbReference>
<dbReference type="PANTHER" id="PTHR32552">
    <property type="entry name" value="FERRICHROME IRON RECEPTOR-RELATED"/>
    <property type="match status" value="1"/>
</dbReference>
<keyword evidence="6" id="KW-0408">Iron</keyword>
<dbReference type="InterPro" id="IPR012910">
    <property type="entry name" value="Plug_dom"/>
</dbReference>
<evidence type="ECO:0000256" key="6">
    <source>
        <dbReference type="ARBA" id="ARBA00023004"/>
    </source>
</evidence>
<evidence type="ECO:0000256" key="4">
    <source>
        <dbReference type="ARBA" id="ARBA00022496"/>
    </source>
</evidence>
<organism evidence="16 17">
    <name type="scientific">Tsuneonella deserti</name>
    <dbReference type="NCBI Taxonomy" id="2035528"/>
    <lineage>
        <taxon>Bacteria</taxon>
        <taxon>Pseudomonadati</taxon>
        <taxon>Pseudomonadota</taxon>
        <taxon>Alphaproteobacteria</taxon>
        <taxon>Sphingomonadales</taxon>
        <taxon>Erythrobacteraceae</taxon>
        <taxon>Tsuneonella</taxon>
    </lineage>
</organism>
<name>A0ABQ1S111_9SPHN</name>
<evidence type="ECO:0000256" key="12">
    <source>
        <dbReference type="RuleBase" id="RU003357"/>
    </source>
</evidence>
<evidence type="ECO:0000256" key="8">
    <source>
        <dbReference type="ARBA" id="ARBA00023077"/>
    </source>
</evidence>
<dbReference type="PROSITE" id="PS52016">
    <property type="entry name" value="TONB_DEPENDENT_REC_3"/>
    <property type="match status" value="1"/>
</dbReference>
<dbReference type="SUPFAM" id="SSF56935">
    <property type="entry name" value="Porins"/>
    <property type="match status" value="1"/>
</dbReference>
<dbReference type="RefSeq" id="WP_188643517.1">
    <property type="nucleotide sequence ID" value="NZ_BMKL01000001.1"/>
</dbReference>
<evidence type="ECO:0000256" key="11">
    <source>
        <dbReference type="PROSITE-ProRule" id="PRU01360"/>
    </source>
</evidence>
<keyword evidence="17" id="KW-1185">Reference proteome</keyword>
<evidence type="ECO:0000313" key="17">
    <source>
        <dbReference type="Proteomes" id="UP000619041"/>
    </source>
</evidence>
<dbReference type="Gene3D" id="2.40.170.20">
    <property type="entry name" value="TonB-dependent receptor, beta-barrel domain"/>
    <property type="match status" value="3"/>
</dbReference>
<reference evidence="17" key="1">
    <citation type="journal article" date="2019" name="Int. J. Syst. Evol. Microbiol.">
        <title>The Global Catalogue of Microorganisms (GCM) 10K type strain sequencing project: providing services to taxonomists for standard genome sequencing and annotation.</title>
        <authorList>
            <consortium name="The Broad Institute Genomics Platform"/>
            <consortium name="The Broad Institute Genome Sequencing Center for Infectious Disease"/>
            <person name="Wu L."/>
            <person name="Ma J."/>
        </authorList>
    </citation>
    <scope>NUCLEOTIDE SEQUENCE [LARGE SCALE GENOMIC DNA]</scope>
    <source>
        <strain evidence="17">CGMCC 1.15959</strain>
    </source>
</reference>
<keyword evidence="13" id="KW-0732">Signal</keyword>
<keyword evidence="10 11" id="KW-0998">Cell outer membrane</keyword>
<dbReference type="Pfam" id="PF07715">
    <property type="entry name" value="Plug"/>
    <property type="match status" value="1"/>
</dbReference>
<evidence type="ECO:0000313" key="16">
    <source>
        <dbReference type="EMBL" id="GGD86915.1"/>
    </source>
</evidence>
<comment type="subcellular location">
    <subcellularLocation>
        <location evidence="1 11">Cell outer membrane</location>
        <topology evidence="1 11">Multi-pass membrane protein</topology>
    </subcellularLocation>
</comment>
<proteinExistence type="inferred from homology"/>
<feature type="signal peptide" evidence="13">
    <location>
        <begin position="1"/>
        <end position="22"/>
    </location>
</feature>
<evidence type="ECO:0000256" key="3">
    <source>
        <dbReference type="ARBA" id="ARBA00022452"/>
    </source>
</evidence>
<keyword evidence="4" id="KW-0410">Iron transport</keyword>
<evidence type="ECO:0000256" key="2">
    <source>
        <dbReference type="ARBA" id="ARBA00022448"/>
    </source>
</evidence>
<sequence length="1008" mass="106937">MRIKAALLAGICASVASVPAYAQDDTSTDSVGGEEGNVIVVTAQRRAEALQNVPIAVSAFTAEALEAQQIKTTSDLQLTLPNVTFTKTNFTSSSFTIRGIGDLCVGVSCDSATAIHLNDAPLFGTRLFEGEFYDLAQIEVLRGPQGTLFGRNATSGVVNIRTARPDLSGFGAAGEAEYGNYNSIKVKGMVNLPVGETLGVRIAGFYLNRDGYTFNQFNGDRYDDRDMYGIRGSVRWEPSSSTTVDLVAQYFHENDKRMRIQKQLCQRDPTGVLGCLNSRLDNSFTNGNSTLGAIFASQEFFRIRGVPAGQTPLTPNFSTGSLYGTDVFAAAPNPEDPRVINTGFEPNYFAEEWIVQGQVNQELGGGLNVKLGGNWQKVKVDAQQDYNNAAQSRAPLQNGLNNLAAAAAGAFGPVLQAYLKPIAARLIPDGPNGKLCASQSDPNLVGVFGAANNSICSMNPLAFDRSNAFQTSWTGEAIVSSDWDGMFNFLLGGIYGKLHLDESSYYVNAFGLDYAAGVLGALGAAGAGIPPGPETSYFLGSPFYRNTSDDLKVTTYGIFGETYVEINDKLKLTLGLRYNHDEKSVRARTPLFVDAAGASVLVPTGATDLTNALGYANLDYDAGLPGPQEYAVRSASFEAVTGRAVVDYQITPSNLLYASYSRGYKSGGINPPLSPIFAVPEAFAPEHVNAFEIGSKNTFGGLQLNLTGFYYQYKQLQLSRIVARTSVNDNVDANIWGLEAEAVIHPVPELTVNLTASYLHTEVASDKYLSNPRDFGGGRADAVIIKDITNAANCAVASSSGSVAGINAYVAQVNSLINAGVIPGVSPGAGLRAPTSFGPNSGIASTGAFSICAALQGLAPTLGAAFGGVETSTVIDGGTYDYSAGIPVNIKGNKLPGAPNYKVSMGAQYAFPIGQATLTPRVDVAYTGETTGNVFNGNVNSIDSFVQANAQIQLDGPDSRWYVRGYIQNIFDSTAVTGLYVTDQSSGNYTNIFTLEPRRYGIAAGFRF</sequence>
<dbReference type="EMBL" id="BMKL01000001">
    <property type="protein sequence ID" value="GGD86915.1"/>
    <property type="molecule type" value="Genomic_DNA"/>
</dbReference>
<evidence type="ECO:0000256" key="10">
    <source>
        <dbReference type="ARBA" id="ARBA00023237"/>
    </source>
</evidence>
<keyword evidence="8 12" id="KW-0798">TonB box</keyword>
<dbReference type="InterPro" id="IPR039426">
    <property type="entry name" value="TonB-dep_rcpt-like"/>
</dbReference>
<evidence type="ECO:0000259" key="14">
    <source>
        <dbReference type="Pfam" id="PF00593"/>
    </source>
</evidence>
<keyword evidence="2 11" id="KW-0813">Transport</keyword>
<accession>A0ABQ1S111</accession>
<keyword evidence="5 11" id="KW-0812">Transmembrane</keyword>
<keyword evidence="7" id="KW-0406">Ion transport</keyword>
<protein>
    <submittedName>
        <fullName evidence="16">TonB-dependent receptor</fullName>
    </submittedName>
</protein>
<feature type="domain" description="TonB-dependent receptor-like beta-barrel" evidence="14">
    <location>
        <begin position="327"/>
        <end position="774"/>
    </location>
</feature>
<evidence type="ECO:0000256" key="5">
    <source>
        <dbReference type="ARBA" id="ARBA00022692"/>
    </source>
</evidence>
<keyword evidence="9 11" id="KW-0472">Membrane</keyword>
<feature type="chain" id="PRO_5046536105" evidence="13">
    <location>
        <begin position="23"/>
        <end position="1008"/>
    </location>
</feature>
<dbReference type="InterPro" id="IPR000531">
    <property type="entry name" value="Beta-barrel_TonB"/>
</dbReference>
<keyword evidence="16" id="KW-0675">Receptor</keyword>
<evidence type="ECO:0000259" key="15">
    <source>
        <dbReference type="Pfam" id="PF07715"/>
    </source>
</evidence>
<feature type="domain" description="TonB-dependent receptor plug" evidence="15">
    <location>
        <begin position="50"/>
        <end position="157"/>
    </location>
</feature>
<evidence type="ECO:0000256" key="7">
    <source>
        <dbReference type="ARBA" id="ARBA00023065"/>
    </source>
</evidence>
<keyword evidence="3 11" id="KW-1134">Transmembrane beta strand</keyword>